<dbReference type="Gene3D" id="1.10.10.10">
    <property type="entry name" value="Winged helix-like DNA-binding domain superfamily/Winged helix DNA-binding domain"/>
    <property type="match status" value="1"/>
</dbReference>
<dbReference type="EMBL" id="JBHTIU010000075">
    <property type="protein sequence ID" value="MFD0871266.1"/>
    <property type="molecule type" value="Genomic_DNA"/>
</dbReference>
<dbReference type="InterPro" id="IPR036388">
    <property type="entry name" value="WH-like_DNA-bd_sf"/>
</dbReference>
<protein>
    <submittedName>
        <fullName evidence="2">ArsR/SmtB family transcription factor</fullName>
    </submittedName>
</protein>
<comment type="caution">
    <text evidence="2">The sequence shown here is derived from an EMBL/GenBank/DDBJ whole genome shotgun (WGS) entry which is preliminary data.</text>
</comment>
<reference evidence="3" key="1">
    <citation type="journal article" date="2019" name="Int. J. Syst. Evol. Microbiol.">
        <title>The Global Catalogue of Microorganisms (GCM) 10K type strain sequencing project: providing services to taxonomists for standard genome sequencing and annotation.</title>
        <authorList>
            <consortium name="The Broad Institute Genomics Platform"/>
            <consortium name="The Broad Institute Genome Sequencing Center for Infectious Disease"/>
            <person name="Wu L."/>
            <person name="Ma J."/>
        </authorList>
    </citation>
    <scope>NUCLEOTIDE SEQUENCE [LARGE SCALE GENOMIC DNA]</scope>
    <source>
        <strain evidence="3">CCUG 57263</strain>
    </source>
</reference>
<dbReference type="Pfam" id="PF12840">
    <property type="entry name" value="HTH_20"/>
    <property type="match status" value="1"/>
</dbReference>
<dbReference type="CDD" id="cd00090">
    <property type="entry name" value="HTH_ARSR"/>
    <property type="match status" value="1"/>
</dbReference>
<dbReference type="SUPFAM" id="SSF46785">
    <property type="entry name" value="Winged helix' DNA-binding domain"/>
    <property type="match status" value="1"/>
</dbReference>
<dbReference type="Proteomes" id="UP001597120">
    <property type="component" value="Unassembled WGS sequence"/>
</dbReference>
<sequence length="198" mass="22475">MAEIDIQEVYRLESPEQALALLNPLRAEILRILSEPSSASEVGRQLGEAPQKINYHLKALEKVGLIRRSGTRQVKNLIEVLYQSIARTFIIPESFGWPEETVSKLKEQGALRHLITLSERMRSDALRLMEASDEAEEVPSATMETEVYLPDEADRQAFIRDYAEAMKALAEKYRTPDKKNGYRVLMAVYPEPEQGGNL</sequence>
<evidence type="ECO:0000313" key="3">
    <source>
        <dbReference type="Proteomes" id="UP001597120"/>
    </source>
</evidence>
<keyword evidence="3" id="KW-1185">Reference proteome</keyword>
<dbReference type="InterPro" id="IPR011991">
    <property type="entry name" value="ArsR-like_HTH"/>
</dbReference>
<dbReference type="InterPro" id="IPR036390">
    <property type="entry name" value="WH_DNA-bd_sf"/>
</dbReference>
<name>A0ABW3DFC0_9BACL</name>
<organism evidence="2 3">
    <name type="scientific">Paenibacillus residui</name>
    <dbReference type="NCBI Taxonomy" id="629724"/>
    <lineage>
        <taxon>Bacteria</taxon>
        <taxon>Bacillati</taxon>
        <taxon>Bacillota</taxon>
        <taxon>Bacilli</taxon>
        <taxon>Bacillales</taxon>
        <taxon>Paenibacillaceae</taxon>
        <taxon>Paenibacillus</taxon>
    </lineage>
</organism>
<keyword evidence="1" id="KW-0238">DNA-binding</keyword>
<dbReference type="RefSeq" id="WP_379290217.1">
    <property type="nucleotide sequence ID" value="NZ_JBHTIU010000075.1"/>
</dbReference>
<evidence type="ECO:0000313" key="2">
    <source>
        <dbReference type="EMBL" id="MFD0871266.1"/>
    </source>
</evidence>
<gene>
    <name evidence="2" type="ORF">ACFQ03_19155</name>
</gene>
<evidence type="ECO:0000256" key="1">
    <source>
        <dbReference type="ARBA" id="ARBA00023125"/>
    </source>
</evidence>
<proteinExistence type="predicted"/>
<accession>A0ABW3DFC0</accession>